<protein>
    <submittedName>
        <fullName evidence="1">Uncharacterized protein</fullName>
    </submittedName>
</protein>
<proteinExistence type="predicted"/>
<keyword evidence="2" id="KW-1185">Reference proteome</keyword>
<dbReference type="AlphaFoldDB" id="A0A8V5HG98"/>
<accession>A0A8V5HG98</accession>
<evidence type="ECO:0000313" key="1">
    <source>
        <dbReference type="Ensembl" id="ENSMUNP00000030834.1"/>
    </source>
</evidence>
<evidence type="ECO:0000313" key="2">
    <source>
        <dbReference type="Proteomes" id="UP000694405"/>
    </source>
</evidence>
<sequence>RTLETQDGCGSHGNGTKMGIAVADSKYPSPGHPFPSWVLSAGDLSAKEEIITCFSSSQMVSSDTLLLLFFIWLMLWFRTFLRASLDLLVDCLASLARLSLSINTHLGIGTRIIVPSTSGFRFMPLSLIAFVAAAVCGDFRDICPSWAPQKKQTQGGFSVLTLRFLLKSSFRASTTACMSSLVSSKLIMSSTRAALIFTLA</sequence>
<dbReference type="Ensembl" id="ENSMUNT00000035439.1">
    <property type="protein sequence ID" value="ENSMUNP00000030834.1"/>
    <property type="gene ID" value="ENSMUNG00000018475.1"/>
</dbReference>
<reference evidence="1" key="2">
    <citation type="submission" date="2025-08" db="UniProtKB">
        <authorList>
            <consortium name="Ensembl"/>
        </authorList>
    </citation>
    <scope>IDENTIFICATION</scope>
</reference>
<dbReference type="Proteomes" id="UP000694405">
    <property type="component" value="Chromosome 11"/>
</dbReference>
<reference evidence="1" key="1">
    <citation type="submission" date="2020-03" db="EMBL/GenBank/DDBJ databases">
        <title>Melopsittacus undulatus (budgerigar) genome, bMelUnd1, maternal haplotype with Z.</title>
        <authorList>
            <person name="Gedman G."/>
            <person name="Mountcastle J."/>
            <person name="Haase B."/>
            <person name="Formenti G."/>
            <person name="Wright T."/>
            <person name="Apodaca J."/>
            <person name="Pelan S."/>
            <person name="Chow W."/>
            <person name="Rhie A."/>
            <person name="Howe K."/>
            <person name="Fedrigo O."/>
            <person name="Jarvis E.D."/>
        </authorList>
    </citation>
    <scope>NUCLEOTIDE SEQUENCE [LARGE SCALE GENOMIC DNA]</scope>
</reference>
<name>A0A8V5HG98_MELUD</name>
<reference evidence="1" key="3">
    <citation type="submission" date="2025-09" db="UniProtKB">
        <authorList>
            <consortium name="Ensembl"/>
        </authorList>
    </citation>
    <scope>IDENTIFICATION</scope>
</reference>
<organism evidence="1 2">
    <name type="scientific">Melopsittacus undulatus</name>
    <name type="common">Budgerigar</name>
    <name type="synonym">Psittacus undulatus</name>
    <dbReference type="NCBI Taxonomy" id="13146"/>
    <lineage>
        <taxon>Eukaryota</taxon>
        <taxon>Metazoa</taxon>
        <taxon>Chordata</taxon>
        <taxon>Craniata</taxon>
        <taxon>Vertebrata</taxon>
        <taxon>Euteleostomi</taxon>
        <taxon>Archelosauria</taxon>
        <taxon>Archosauria</taxon>
        <taxon>Dinosauria</taxon>
        <taxon>Saurischia</taxon>
        <taxon>Theropoda</taxon>
        <taxon>Coelurosauria</taxon>
        <taxon>Aves</taxon>
        <taxon>Neognathae</taxon>
        <taxon>Neoaves</taxon>
        <taxon>Telluraves</taxon>
        <taxon>Australaves</taxon>
        <taxon>Psittaciformes</taxon>
        <taxon>Psittaculidae</taxon>
        <taxon>Melopsittacus</taxon>
    </lineage>
</organism>